<dbReference type="EMBL" id="JACTAM010000025">
    <property type="protein sequence ID" value="KAI2648652.1"/>
    <property type="molecule type" value="Genomic_DNA"/>
</dbReference>
<protein>
    <submittedName>
        <fullName evidence="3">Spatacsin</fullName>
    </submittedName>
</protein>
<dbReference type="PANTHER" id="PTHR13650">
    <property type="entry name" value="SPATACSIN"/>
    <property type="match status" value="1"/>
</dbReference>
<dbReference type="InterPro" id="IPR028107">
    <property type="entry name" value="Spatacsin_C_dom"/>
</dbReference>
<gene>
    <name evidence="3" type="ORF">H4Q32_018808</name>
</gene>
<dbReference type="Proteomes" id="UP000830375">
    <property type="component" value="Unassembled WGS sequence"/>
</dbReference>
<feature type="domain" description="Spatacsin C-terminal" evidence="2">
    <location>
        <begin position="2052"/>
        <end position="2319"/>
    </location>
</feature>
<comment type="caution">
    <text evidence="3">The sequence shown here is derived from an EMBL/GenBank/DDBJ whole genome shotgun (WGS) entry which is preliminary data.</text>
</comment>
<accession>A0ABQ8LD74</accession>
<keyword evidence="4" id="KW-1185">Reference proteome</keyword>
<sequence length="2377" mass="266776">MLKALSRSDVGVESVLEVDLLPERDVCGGVEDAVAVKLSKGPSLLCCVDAAGAVSVRNISESRGALNTLQHTCTDFLWEDQSESGGQDVKLKLLLVESQCALTLYEIDRHDQPLLLCERSSDSLLQCVQHEHPDVSELLSVRLLSFADGRCVLLLNTRLLLQLRWTEETAQMETLSCVRLTLPLQTEDECADCRLCRGTLFVLLNVFDSTDGKLLATVDFPSYCAPVHTDADVSPPVMSFCLFQISQDLSTAVSVTQQNQALAVDLNHYFRRYPDHLHCCSAPNRPFLMPTESWDQDSLASSVHSLSVLDKPFQTDRSWEARLSSLYSRSKAPDRPTQRLPWYKDFPHVECRRAAATAKLSQPSVKPGGAVTCFNVPDGASAAGLNVSEFSALVTFVSPGNANTVLAYWDLEGQSVTYHRTDAPAVPVQRSAEEHLCLLLKASGLSVVLFCVTQDELLNRLMIFGTAGTVDSLCHLNDWGRCSIPIHALQAGLKNHQLDTVDFFLKSKENILSPASGFVLPDQTSTVSTQSHLRSCRNRDDEFSTGGLGAQKKSTSVLWDYFGYRKDDASQSQVICKTCQSVVAAKQGNTTNLRQRHKEVYDLCMAKKSVDTEKNMMPANVVSKAGFQKILIPTAIAKVAIPEVYSKCKASVELELKDVKYYAVTSDMWSSRTSEPYLSLTVHFINDEFEIKSRCLQTAYLPSDHTGENLDMLQVFDKDLIVFLWKNVSYSHCKTCSQQFCDQLLSITLTFLNTQTKVLLTGAQELDVNLQECVQILDGYVSDLRRYMKKFPWLDGGGSQASVCPNAPASLADTDQEWQSLSDERAVLSRQIPYAQAFLRRRGSVECSLEDGFNVKEQLHSICVFTADRDLRAFMVEELQKQNYLSGEELQQVEFIQTIENLCSTPVTRRSNRLDTSRVLQMSRSDHESRRLLQEITQEPDSSSSRSLLDPVRLDWVRYWDRDTQNSILLSRLQQAAQGSWDAAVLWSYLTSLHDRVRASEWVCSSTATDGQNSAAPRWPALAPHVINDSSRCGQYLRDHILDLLARQGLFVQSEMEDFEQLLWRLGQAGGVMQHGKDPPVPEFQSSQGQELTPGNCPVLTDRNLLESFPWFEMMLKLQKITRDLKDPERVFQASLTAAQVLLPGSQASISSMLLEGHSLLALSTIMFRPGGIDQAVREGELGQDPLSRVDPQLLRMALSAYPKLRTALFPQSGPRCDVSLYHLMQSLRPLDPSKLFGWQSANAVGSSEASSEPPHFSSSQLVSKFAVVENLDFLYYLSHGRPAFAYGVFLTQHLVNCSNVKLQVSVAADQAYSLGLLNFSSACVSAACVCFCELLGVCSLKLRVDLRALNLILKLWTQTCEDDRDAAALRQTLVEKAVKLVSGEKQSAQELLVHLETAVRDTLEKKGVSRSAYEAAQEWALPVQFCHLHALPLSPAYPQDCARDGQWLNFLLFVQLHNYPLQQVRSLATSFSPALQSHISLAFQDLHPTSSHQALEDQGNVTSAPLRDESPEPPRELFQVLLESQEKPSPWRFLLSEAVRQRSPALSVLAACHQGAELLQCLCVWILTSVADDVTQEATAHIHESPAHHVWNLHDLSVLWKTLLCRSKIRPLIRGFQLFQRLRSSSVVLSSDVLPVQWVEAQASVLLLTLLKQSRTQYELRRLLQLLVLSDTPVPLSARLLEDYSSAGLQDECRRIMQELQEIGLFTQARKVAQLAELPIDSLIINELLRDLSAHKQKRQWERQETRLAFWRRCHEQLKTDRVQPEAACQFFLSQAEEPLESDSELVQLQERCLLLGLAGHWLSRRDPPPPVPRLAALEKRQWESRIHWLVLHTALERESLFAPSALSEDSFQNLLKEFSFSKMAALDDPAHLSLDGLPAAEDDCVLSGEKRKALAALVAQLLDEGSVNEASRVCRYFGLFHKDVWLVLKCRGLASAELQLELHSPDGETRRSLPSYCKQVLSLYELSKVRIVCTTQHESVYVGKSSRVSLCVQELQCSYAEISSEEPEAVLKKVLLSQQSDRYKRAQAFIGVQGLQPDTVARLISTAVLEAVEILILAHDCFSLTCNMEGIVRVLQVARHLSHTHLAHGDGYGLLVRLLTGIGRYNEMTYIFDLLHQNHRFEMLLRKKVESNVRLKTALLDYIKRCLPGDSEKHNMVALCFSMRREIGENHEAAARTQLKIIESQPWAITPDLKNALVKVLTLLKDAAESYSKDSCVRQAVKCVKLAKLVTLQLHFLNHGQEQRVINLPPAELHSTIVSLPRCYQVFVLAEAYDYSPDWAELLYQKVILRGEFSYLEEFKRHRALSAGLFEDVSKKMSHHKAPASSSQNLKKLLSHCEDVYTHYKLAYEHKFLDVANMLLQDSKTNSYLNDRLGT</sequence>
<name>A0ABQ8LD74_LABRO</name>
<dbReference type="PANTHER" id="PTHR13650:SF0">
    <property type="entry name" value="SPATACSIN"/>
    <property type="match status" value="1"/>
</dbReference>
<reference evidence="3 4" key="1">
    <citation type="submission" date="2022-01" db="EMBL/GenBank/DDBJ databases">
        <title>A high-quality chromosome-level genome assembly of rohu carp, Labeo rohita.</title>
        <authorList>
            <person name="Arick M.A. II"/>
            <person name="Hsu C.-Y."/>
            <person name="Magbanua Z."/>
            <person name="Pechanova O."/>
            <person name="Grover C."/>
            <person name="Miller E."/>
            <person name="Thrash A."/>
            <person name="Ezzel L."/>
            <person name="Alam S."/>
            <person name="Benzie J."/>
            <person name="Hamilton M."/>
            <person name="Karsi A."/>
            <person name="Lawrence M.L."/>
            <person name="Peterson D.G."/>
        </authorList>
    </citation>
    <scope>NUCLEOTIDE SEQUENCE [LARGE SCALE GENOMIC DNA]</scope>
    <source>
        <strain evidence="4">BAU-BD-2019</strain>
        <tissue evidence="3">Blood</tissue>
    </source>
</reference>
<evidence type="ECO:0000313" key="4">
    <source>
        <dbReference type="Proteomes" id="UP000830375"/>
    </source>
</evidence>
<dbReference type="InterPro" id="IPR012337">
    <property type="entry name" value="RNaseH-like_sf"/>
</dbReference>
<dbReference type="Pfam" id="PF14649">
    <property type="entry name" value="Spatacsin_C"/>
    <property type="match status" value="1"/>
</dbReference>
<dbReference type="SUPFAM" id="SSF53098">
    <property type="entry name" value="Ribonuclease H-like"/>
    <property type="match status" value="1"/>
</dbReference>
<evidence type="ECO:0000313" key="3">
    <source>
        <dbReference type="EMBL" id="KAI2648652.1"/>
    </source>
</evidence>
<evidence type="ECO:0000256" key="1">
    <source>
        <dbReference type="SAM" id="MobiDB-lite"/>
    </source>
</evidence>
<dbReference type="InterPro" id="IPR028103">
    <property type="entry name" value="Spatacsin"/>
</dbReference>
<evidence type="ECO:0000259" key="2">
    <source>
        <dbReference type="Pfam" id="PF14649"/>
    </source>
</evidence>
<proteinExistence type="predicted"/>
<feature type="region of interest" description="Disordered" evidence="1">
    <location>
        <begin position="1075"/>
        <end position="1096"/>
    </location>
</feature>
<organism evidence="3 4">
    <name type="scientific">Labeo rohita</name>
    <name type="common">Indian major carp</name>
    <name type="synonym">Cyprinus rohita</name>
    <dbReference type="NCBI Taxonomy" id="84645"/>
    <lineage>
        <taxon>Eukaryota</taxon>
        <taxon>Metazoa</taxon>
        <taxon>Chordata</taxon>
        <taxon>Craniata</taxon>
        <taxon>Vertebrata</taxon>
        <taxon>Euteleostomi</taxon>
        <taxon>Actinopterygii</taxon>
        <taxon>Neopterygii</taxon>
        <taxon>Teleostei</taxon>
        <taxon>Ostariophysi</taxon>
        <taxon>Cypriniformes</taxon>
        <taxon>Cyprinidae</taxon>
        <taxon>Labeoninae</taxon>
        <taxon>Labeonini</taxon>
        <taxon>Labeo</taxon>
    </lineage>
</organism>
<feature type="compositionally biased region" description="Polar residues" evidence="1">
    <location>
        <begin position="1084"/>
        <end position="1093"/>
    </location>
</feature>